<dbReference type="Gene3D" id="3.40.50.300">
    <property type="entry name" value="P-loop containing nucleotide triphosphate hydrolases"/>
    <property type="match status" value="2"/>
</dbReference>
<evidence type="ECO:0000313" key="5">
    <source>
        <dbReference type="Proteomes" id="UP001501195"/>
    </source>
</evidence>
<evidence type="ECO:0000313" key="4">
    <source>
        <dbReference type="EMBL" id="GAA4961201.1"/>
    </source>
</evidence>
<dbReference type="SMART" id="SM00382">
    <property type="entry name" value="AAA"/>
    <property type="match status" value="2"/>
</dbReference>
<proteinExistence type="predicted"/>
<dbReference type="RefSeq" id="WP_345710327.1">
    <property type="nucleotide sequence ID" value="NZ_BAABIL010000007.1"/>
</dbReference>
<dbReference type="Proteomes" id="UP001501195">
    <property type="component" value="Unassembled WGS sequence"/>
</dbReference>
<accession>A0ABP9H5P3</accession>
<feature type="domain" description="ABC transporter" evidence="3">
    <location>
        <begin position="326"/>
        <end position="559"/>
    </location>
</feature>
<evidence type="ECO:0000256" key="2">
    <source>
        <dbReference type="ARBA" id="ARBA00022840"/>
    </source>
</evidence>
<evidence type="ECO:0000256" key="1">
    <source>
        <dbReference type="ARBA" id="ARBA00022741"/>
    </source>
</evidence>
<keyword evidence="5" id="KW-1185">Reference proteome</keyword>
<organism evidence="4 5">
    <name type="scientific">Kineococcus glutinatus</name>
    <dbReference type="NCBI Taxonomy" id="1070872"/>
    <lineage>
        <taxon>Bacteria</taxon>
        <taxon>Bacillati</taxon>
        <taxon>Actinomycetota</taxon>
        <taxon>Actinomycetes</taxon>
        <taxon>Kineosporiales</taxon>
        <taxon>Kineosporiaceae</taxon>
        <taxon>Kineococcus</taxon>
    </lineage>
</organism>
<keyword evidence="1" id="KW-0547">Nucleotide-binding</keyword>
<dbReference type="EMBL" id="BAABIL010000007">
    <property type="protein sequence ID" value="GAA4961201.1"/>
    <property type="molecule type" value="Genomic_DNA"/>
</dbReference>
<dbReference type="PROSITE" id="PS50893">
    <property type="entry name" value="ABC_TRANSPORTER_2"/>
    <property type="match status" value="2"/>
</dbReference>
<protein>
    <submittedName>
        <fullName evidence="4">ATP-binding cassette domain-containing protein</fullName>
    </submittedName>
</protein>
<dbReference type="InterPro" id="IPR003439">
    <property type="entry name" value="ABC_transporter-like_ATP-bd"/>
</dbReference>
<sequence>MGHVDIQAVSHELPDSRPLLHEVSFRVAEGTTTALVGPNGTGKTTLLRLVAGDEPLQAGSVVRSGGLGVMRQFVGSVRDATSVRELLVSVAPPPLRAAAEAVEAAELAMLERDEEREQLRYAQALADFADAGGYDAEVRWDECTTAALGVPFERCQHRLVRTLSGGEQKRLVLEALLRGDDEVLLLDEPDNYLDVPGKRWLEEQLRATAKAVLLVSHDRELLAAAADRIATLEPGALGATAWVHGGSFATYAAARTARGERMEELRRRWDEERVKLRTLVVTLRERSKFNDGMASRYAAAQTRLQRFEEAGPPQAPPAAQDVRMRLHGGRTGKRAVVCERLELTGLMRPFDAELWLGDRVAVLGSNGSGKSHFLRLLAAGGSDPDTGHRPVAGVEVAPVAHRGSARLGARVRPGWFAQTHEQPHLSGRTLLDVLHRGDEHRAGMGQEAAARALDRYGLAAAAERRFEQLSGGQQARLQILLLELSGATLLLLDEPTDNLDLHSAEALEAALERFEGTVVAVTHDRWFARGFDRFLVFGADGVVREAPEPVWDERRVVRAR</sequence>
<gene>
    <name evidence="4" type="ORF">GCM10023225_00950</name>
</gene>
<dbReference type="InterPro" id="IPR003593">
    <property type="entry name" value="AAA+_ATPase"/>
</dbReference>
<evidence type="ECO:0000259" key="3">
    <source>
        <dbReference type="PROSITE" id="PS50893"/>
    </source>
</evidence>
<keyword evidence="2 4" id="KW-0067">ATP-binding</keyword>
<feature type="domain" description="ABC transporter" evidence="3">
    <location>
        <begin position="4"/>
        <end position="259"/>
    </location>
</feature>
<dbReference type="PANTHER" id="PTHR42855:SF2">
    <property type="entry name" value="DRUG RESISTANCE ABC TRANSPORTER,ATP-BINDING PROTEIN"/>
    <property type="match status" value="1"/>
</dbReference>
<name>A0ABP9H5P3_9ACTN</name>
<dbReference type="InterPro" id="IPR051309">
    <property type="entry name" value="ABCF_ATPase"/>
</dbReference>
<comment type="caution">
    <text evidence="4">The sequence shown here is derived from an EMBL/GenBank/DDBJ whole genome shotgun (WGS) entry which is preliminary data.</text>
</comment>
<dbReference type="InterPro" id="IPR027417">
    <property type="entry name" value="P-loop_NTPase"/>
</dbReference>
<dbReference type="SUPFAM" id="SSF52540">
    <property type="entry name" value="P-loop containing nucleoside triphosphate hydrolases"/>
    <property type="match status" value="2"/>
</dbReference>
<dbReference type="Pfam" id="PF00005">
    <property type="entry name" value="ABC_tran"/>
    <property type="match status" value="2"/>
</dbReference>
<dbReference type="GO" id="GO:0005524">
    <property type="term" value="F:ATP binding"/>
    <property type="evidence" value="ECO:0007669"/>
    <property type="project" value="UniProtKB-KW"/>
</dbReference>
<dbReference type="PANTHER" id="PTHR42855">
    <property type="entry name" value="ABC TRANSPORTER ATP-BINDING SUBUNIT"/>
    <property type="match status" value="1"/>
</dbReference>
<reference evidence="5" key="1">
    <citation type="journal article" date="2019" name="Int. J. Syst. Evol. Microbiol.">
        <title>The Global Catalogue of Microorganisms (GCM) 10K type strain sequencing project: providing services to taxonomists for standard genome sequencing and annotation.</title>
        <authorList>
            <consortium name="The Broad Institute Genomics Platform"/>
            <consortium name="The Broad Institute Genome Sequencing Center for Infectious Disease"/>
            <person name="Wu L."/>
            <person name="Ma J."/>
        </authorList>
    </citation>
    <scope>NUCLEOTIDE SEQUENCE [LARGE SCALE GENOMIC DNA]</scope>
    <source>
        <strain evidence="5">JCM 18126</strain>
    </source>
</reference>